<gene>
    <name evidence="7" type="ordered locus">TPASS_0023</name>
</gene>
<evidence type="ECO:0000256" key="4">
    <source>
        <dbReference type="ARBA" id="ARBA00022989"/>
    </source>
</evidence>
<dbReference type="GO" id="GO:0016020">
    <property type="term" value="C:membrane"/>
    <property type="evidence" value="ECO:0007669"/>
    <property type="project" value="UniProtKB-SubCell"/>
</dbReference>
<dbReference type="InterPro" id="IPR000175">
    <property type="entry name" value="Na/ntran_symport"/>
</dbReference>
<dbReference type="PROSITE" id="PS51257">
    <property type="entry name" value="PROKAR_LIPOPROTEIN"/>
    <property type="match status" value="1"/>
</dbReference>
<evidence type="ECO:0000256" key="2">
    <source>
        <dbReference type="ARBA" id="ARBA00022448"/>
    </source>
</evidence>
<proteinExistence type="predicted"/>
<dbReference type="Pfam" id="PF00209">
    <property type="entry name" value="SNF"/>
    <property type="match status" value="2"/>
</dbReference>
<feature type="transmembrane region" description="Helical" evidence="6">
    <location>
        <begin position="265"/>
        <end position="284"/>
    </location>
</feature>
<dbReference type="InterPro" id="IPR047218">
    <property type="entry name" value="YocR/YhdH-like"/>
</dbReference>
<dbReference type="SUPFAM" id="SSF161070">
    <property type="entry name" value="SNF-like"/>
    <property type="match status" value="1"/>
</dbReference>
<feature type="transmembrane region" description="Helical" evidence="6">
    <location>
        <begin position="100"/>
        <end position="121"/>
    </location>
</feature>
<feature type="transmembrane region" description="Helical" evidence="6">
    <location>
        <begin position="151"/>
        <end position="169"/>
    </location>
</feature>
<name>A0A0H3BI56_TREPS</name>
<feature type="transmembrane region" description="Helical" evidence="6">
    <location>
        <begin position="222"/>
        <end position="244"/>
    </location>
</feature>
<dbReference type="RefSeq" id="WP_010881472.1">
    <property type="nucleotide sequence ID" value="NC_010741.1"/>
</dbReference>
<keyword evidence="4 6" id="KW-1133">Transmembrane helix</keyword>
<evidence type="ECO:0000256" key="6">
    <source>
        <dbReference type="SAM" id="Phobius"/>
    </source>
</evidence>
<dbReference type="EMBL" id="CP000805">
    <property type="protein sequence ID" value="ACD70450.1"/>
    <property type="molecule type" value="Genomic_DNA"/>
</dbReference>
<dbReference type="PATRIC" id="fig|455434.6.peg.18"/>
<keyword evidence="5 6" id="KW-0472">Membrane</keyword>
<sequence length="443" mass="48426">MSRRKQGRELFNSHVGVVLSCVGAAMGLANVWLFPGRLVEFGGVTFLIPYFIFLFGLSRFGLMGEYAFGKTLRCGPVRAFTRVCETHPSCFLRALRGSGWFPVGVLLATCSFYVVIIGWILRYVVFSCTNALAGTQAHDLFYQVAGTSANVPWTLAAIALTACVVSAGVQKGVERGNIIMMVLFYGVLAFITGYIFTLPNAWIGMRRMLAFQSSSLCNPRLWLYALGMSFFSLSLGGAAMVLYGSYMPDTVDIPRTAFQTATLDFLASGMSALCLIPSAWVLGMDVSSGPEFLFVTITRVASQIPMGVMISVLFFLCVLCAALSSAIAMLEVILESFVHTCTVGRRTLTWSLALVVAFVSLPLNASMRVFETFTDIVVVILSPLSALMGSVMIFWVYGAERCRVAINRCARGPLGKWFTPYMRYVYLGLCVMIMVLGVMFGGF</sequence>
<feature type="transmembrane region" description="Helical" evidence="6">
    <location>
        <begin position="12"/>
        <end position="35"/>
    </location>
</feature>
<dbReference type="KEGG" id="tpp:TPASS_0023"/>
<evidence type="ECO:0000313" key="8">
    <source>
        <dbReference type="Proteomes" id="UP000001202"/>
    </source>
</evidence>
<accession>A0A0H3BI56</accession>
<feature type="transmembrane region" description="Helical" evidence="6">
    <location>
        <begin position="350"/>
        <end position="370"/>
    </location>
</feature>
<evidence type="ECO:0000256" key="5">
    <source>
        <dbReference type="ARBA" id="ARBA00023136"/>
    </source>
</evidence>
<evidence type="ECO:0000256" key="3">
    <source>
        <dbReference type="ARBA" id="ARBA00022692"/>
    </source>
</evidence>
<feature type="transmembrane region" description="Helical" evidence="6">
    <location>
        <begin position="181"/>
        <end position="202"/>
    </location>
</feature>
<feature type="transmembrane region" description="Helical" evidence="6">
    <location>
        <begin position="376"/>
        <end position="398"/>
    </location>
</feature>
<evidence type="ECO:0000313" key="7">
    <source>
        <dbReference type="EMBL" id="ACD70450.1"/>
    </source>
</evidence>
<dbReference type="CDD" id="cd10336">
    <property type="entry name" value="SLC6sbd_Tyt1-Like"/>
    <property type="match status" value="1"/>
</dbReference>
<keyword evidence="2" id="KW-0813">Transport</keyword>
<dbReference type="PRINTS" id="PR00176">
    <property type="entry name" value="NANEUSMPORT"/>
</dbReference>
<dbReference type="PROSITE" id="PS50267">
    <property type="entry name" value="NA_NEUROTRAN_SYMP_3"/>
    <property type="match status" value="1"/>
</dbReference>
<dbReference type="GeneID" id="93875821"/>
<feature type="transmembrane region" description="Helical" evidence="6">
    <location>
        <begin position="424"/>
        <end position="442"/>
    </location>
</feature>
<feature type="transmembrane region" description="Helical" evidence="6">
    <location>
        <begin position="304"/>
        <end position="330"/>
    </location>
</feature>
<dbReference type="PANTHER" id="PTHR42948:SF1">
    <property type="entry name" value="TRANSPORTER"/>
    <property type="match status" value="1"/>
</dbReference>
<dbReference type="InterPro" id="IPR037272">
    <property type="entry name" value="SNS_sf"/>
</dbReference>
<dbReference type="NCBIfam" id="NF037979">
    <property type="entry name" value="Na_transp"/>
    <property type="match status" value="1"/>
</dbReference>
<dbReference type="PANTHER" id="PTHR42948">
    <property type="entry name" value="TRANSPORTER"/>
    <property type="match status" value="1"/>
</dbReference>
<dbReference type="Proteomes" id="UP000001202">
    <property type="component" value="Chromosome"/>
</dbReference>
<keyword evidence="3 6" id="KW-0812">Transmembrane</keyword>
<comment type="subcellular location">
    <subcellularLocation>
        <location evidence="1">Membrane</location>
        <topology evidence="1">Multi-pass membrane protein</topology>
    </subcellularLocation>
</comment>
<feature type="transmembrane region" description="Helical" evidence="6">
    <location>
        <begin position="41"/>
        <end position="62"/>
    </location>
</feature>
<protein>
    <submittedName>
        <fullName evidence="7">Sodium-and chloride-dependent transporter</fullName>
    </submittedName>
</protein>
<organism evidence="7 8">
    <name type="scientific">Treponema pallidum subsp. pallidum (strain SS14)</name>
    <dbReference type="NCBI Taxonomy" id="455434"/>
    <lineage>
        <taxon>Bacteria</taxon>
        <taxon>Pseudomonadati</taxon>
        <taxon>Spirochaetota</taxon>
        <taxon>Spirochaetia</taxon>
        <taxon>Spirochaetales</taxon>
        <taxon>Treponemataceae</taxon>
        <taxon>Treponema</taxon>
    </lineage>
</organism>
<evidence type="ECO:0000256" key="1">
    <source>
        <dbReference type="ARBA" id="ARBA00004141"/>
    </source>
</evidence>
<dbReference type="AlphaFoldDB" id="A0A0H3BI56"/>
<reference evidence="7 8" key="1">
    <citation type="journal article" date="2008" name="BMC Microbiol.">
        <title>Complete genome sequence of Treponema pallidum ssp. pallidum strain SS14 determined with oligonucleotide arrays.</title>
        <authorList>
            <person name="Matejkova P."/>
            <person name="Strouhal M."/>
            <person name="Smajs D."/>
            <person name="Norris S.J."/>
            <person name="Palzkill T."/>
            <person name="Petrosino J.F."/>
            <person name="Sodergren E."/>
            <person name="Norton J.E."/>
            <person name="Singh J."/>
            <person name="Richmond T.A."/>
            <person name="Molla M.N."/>
            <person name="Albert T.J."/>
            <person name="Weinstock G.M."/>
        </authorList>
    </citation>
    <scope>NUCLEOTIDE SEQUENCE [LARGE SCALE GENOMIC DNA]</scope>
    <source>
        <strain evidence="7 8">SS14</strain>
    </source>
</reference>